<dbReference type="GO" id="GO:0005524">
    <property type="term" value="F:ATP binding"/>
    <property type="evidence" value="ECO:0007669"/>
    <property type="project" value="UniProtKB-KW"/>
</dbReference>
<keyword evidence="3" id="KW-0547">Nucleotide-binding</keyword>
<evidence type="ECO:0000256" key="1">
    <source>
        <dbReference type="ARBA" id="ARBA00009441"/>
    </source>
</evidence>
<dbReference type="PIRSF" id="PIRSF003128">
    <property type="entry name" value="RecN"/>
    <property type="match status" value="1"/>
</dbReference>
<evidence type="ECO:0000256" key="8">
    <source>
        <dbReference type="SAM" id="Coils"/>
    </source>
</evidence>
<feature type="coiled-coil region" evidence="8">
    <location>
        <begin position="322"/>
        <end position="373"/>
    </location>
</feature>
<accession>A0A381QJR0</accession>
<proteinExistence type="inferred from homology"/>
<dbReference type="InterPro" id="IPR027417">
    <property type="entry name" value="P-loop_NTPase"/>
</dbReference>
<keyword evidence="5" id="KW-0067">ATP-binding</keyword>
<reference evidence="10" key="1">
    <citation type="submission" date="2018-05" db="EMBL/GenBank/DDBJ databases">
        <authorList>
            <person name="Lanie J.A."/>
            <person name="Ng W.-L."/>
            <person name="Kazmierczak K.M."/>
            <person name="Andrzejewski T.M."/>
            <person name="Davidsen T.M."/>
            <person name="Wayne K.J."/>
            <person name="Tettelin H."/>
            <person name="Glass J.I."/>
            <person name="Rusch D."/>
            <person name="Podicherti R."/>
            <person name="Tsui H.-C.T."/>
            <person name="Winkler M.E."/>
        </authorList>
    </citation>
    <scope>NUCLEOTIDE SEQUENCE</scope>
</reference>
<comment type="similarity">
    <text evidence="1">Belongs to the RecN family.</text>
</comment>
<dbReference type="GO" id="GO:0009432">
    <property type="term" value="P:SOS response"/>
    <property type="evidence" value="ECO:0007669"/>
    <property type="project" value="TreeGrafter"/>
</dbReference>
<protein>
    <recommendedName>
        <fullName evidence="2">DNA repair protein RecN</fullName>
    </recommendedName>
    <alternativeName>
        <fullName evidence="7">Recombination protein N</fullName>
    </alternativeName>
</protein>
<dbReference type="FunFam" id="3.40.50.300:FF:000356">
    <property type="entry name" value="DNA repair protein RecN"/>
    <property type="match status" value="1"/>
</dbReference>
<evidence type="ECO:0000256" key="3">
    <source>
        <dbReference type="ARBA" id="ARBA00022741"/>
    </source>
</evidence>
<gene>
    <name evidence="10" type="ORF">METZ01_LOCUS32399</name>
</gene>
<sequence length="576" mass="65411">MLLQLRIENLATIRELDVEFTAGFSILTGETGAGKSIMIDAILLVLGHRGDPGIIRTGEEHALVEGIFSIPANSDQGEQFNIRRELEYSGITLDDELIVRCLVSRKGRQKRHINGVSVTADFLKKIGRQLINIHGQHDNQSLLQVSSHLDFLDVYGQLTTLRRQVSETYQALQAAKKEQQALQKQYAERAVRLVELREIIADLSELNLQPAEESELRKEENRLIHVEKLSMLLGQIRHQLQEEDGAVLEQLELTRKLLSDAEQIDDECANIRSGVETALIQVEDSYQELVHYSDKVEDDPARLAWINERLSQIQHFVRKFRLENAEELLALYEKSQQELDSLEHFNENEQEIYDRVEQLRIQLQERAELLSEKRHEEAKKMDRAIVDELHQLGMEKARFNTSIVSASFSENNNASTSSGIDQVEFLLTVNPGQEMLSLVKVASGGELSRIMLALKTVLTTLDSVEILIFDEVDTGISGRIAEIVGQKLHSLGERQQTLCVTHLPQIAAFAENHYLVSKHLTDNETYTKINPLKTEKERVQALADLIGGQEITEQTLELAHEMLHNFQAKKMLTDKL</sequence>
<dbReference type="InterPro" id="IPR004604">
    <property type="entry name" value="DNA_recomb/repair_RecN"/>
</dbReference>
<organism evidence="10">
    <name type="scientific">marine metagenome</name>
    <dbReference type="NCBI Taxonomy" id="408172"/>
    <lineage>
        <taxon>unclassified sequences</taxon>
        <taxon>metagenomes</taxon>
        <taxon>ecological metagenomes</taxon>
    </lineage>
</organism>
<dbReference type="GO" id="GO:0006281">
    <property type="term" value="P:DNA repair"/>
    <property type="evidence" value="ECO:0007669"/>
    <property type="project" value="UniProtKB-KW"/>
</dbReference>
<evidence type="ECO:0000313" key="10">
    <source>
        <dbReference type="EMBL" id="SUZ79545.1"/>
    </source>
</evidence>
<feature type="domain" description="Rad50/SbcC-type AAA" evidence="9">
    <location>
        <begin position="4"/>
        <end position="207"/>
    </location>
</feature>
<dbReference type="GO" id="GO:0043590">
    <property type="term" value="C:bacterial nucleoid"/>
    <property type="evidence" value="ECO:0007669"/>
    <property type="project" value="TreeGrafter"/>
</dbReference>
<dbReference type="NCBIfam" id="TIGR00634">
    <property type="entry name" value="recN"/>
    <property type="match status" value="1"/>
</dbReference>
<evidence type="ECO:0000256" key="5">
    <source>
        <dbReference type="ARBA" id="ARBA00022840"/>
    </source>
</evidence>
<evidence type="ECO:0000256" key="6">
    <source>
        <dbReference type="ARBA" id="ARBA00023204"/>
    </source>
</evidence>
<dbReference type="Gene3D" id="3.40.50.300">
    <property type="entry name" value="P-loop containing nucleotide triphosphate hydrolases"/>
    <property type="match status" value="2"/>
</dbReference>
<name>A0A381QJR0_9ZZZZ</name>
<keyword evidence="6" id="KW-0234">DNA repair</keyword>
<dbReference type="InterPro" id="IPR038729">
    <property type="entry name" value="Rad50/SbcC_AAA"/>
</dbReference>
<dbReference type="NCBIfam" id="NF008121">
    <property type="entry name" value="PRK10869.1"/>
    <property type="match status" value="1"/>
</dbReference>
<evidence type="ECO:0000256" key="7">
    <source>
        <dbReference type="ARBA" id="ARBA00033408"/>
    </source>
</evidence>
<dbReference type="PANTHER" id="PTHR11059">
    <property type="entry name" value="DNA REPAIR PROTEIN RECN"/>
    <property type="match status" value="1"/>
</dbReference>
<feature type="coiled-coil region" evidence="8">
    <location>
        <begin position="158"/>
        <end position="185"/>
    </location>
</feature>
<dbReference type="AlphaFoldDB" id="A0A381QJR0"/>
<keyword evidence="4" id="KW-0227">DNA damage</keyword>
<evidence type="ECO:0000256" key="2">
    <source>
        <dbReference type="ARBA" id="ARBA00021315"/>
    </source>
</evidence>
<dbReference type="EMBL" id="UINC01001391">
    <property type="protein sequence ID" value="SUZ79545.1"/>
    <property type="molecule type" value="Genomic_DNA"/>
</dbReference>
<dbReference type="PANTHER" id="PTHR11059:SF0">
    <property type="entry name" value="DNA REPAIR PROTEIN RECN"/>
    <property type="match status" value="1"/>
</dbReference>
<dbReference type="Pfam" id="PF13476">
    <property type="entry name" value="AAA_23"/>
    <property type="match status" value="1"/>
</dbReference>
<keyword evidence="8" id="KW-0175">Coiled coil</keyword>
<evidence type="ECO:0000256" key="4">
    <source>
        <dbReference type="ARBA" id="ARBA00022763"/>
    </source>
</evidence>
<dbReference type="GO" id="GO:0006310">
    <property type="term" value="P:DNA recombination"/>
    <property type="evidence" value="ECO:0007669"/>
    <property type="project" value="InterPro"/>
</dbReference>
<dbReference type="SUPFAM" id="SSF52540">
    <property type="entry name" value="P-loop containing nucleoside triphosphate hydrolases"/>
    <property type="match status" value="1"/>
</dbReference>
<dbReference type="CDD" id="cd03241">
    <property type="entry name" value="ABC_RecN"/>
    <property type="match status" value="2"/>
</dbReference>
<evidence type="ECO:0000259" key="9">
    <source>
        <dbReference type="Pfam" id="PF13476"/>
    </source>
</evidence>